<evidence type="ECO:0000256" key="1">
    <source>
        <dbReference type="ARBA" id="ARBA00023027"/>
    </source>
</evidence>
<proteinExistence type="predicted"/>
<dbReference type="Gene3D" id="3.40.50.720">
    <property type="entry name" value="NAD(P)-binding Rossmann-like Domain"/>
    <property type="match status" value="1"/>
</dbReference>
<dbReference type="AlphaFoldDB" id="A0A1M5ED13"/>
<sequence length="293" mass="31552">MQDDHLLIFGIGYSAHAFARRAAHRFGSITGTVRSPEKAARLRAEGIDALVFDGVEAADEVRAALGRATHLVQSIAPDAAGDPALRAFGPDLRLSRALRWIGYLSTVGVYGDHGGDWVDEATPPRAVSERSRNRVAAEAAWQQLGAEIDVPVALLRLAGIYGPGRNTFVNLAEGSARRLVKPGQVFNRIHVDDIAAVIEAAAEQRASGVFNVTDDEPAPPQDVVAYAADLAGYPPLPDIPFESASLSPMARSFYGENKRVSNARLSRDLNVRLAYPTYRDALAALWTTGTWRG</sequence>
<feature type="domain" description="NAD-dependent epimerase/dehydratase" evidence="2">
    <location>
        <begin position="103"/>
        <end position="212"/>
    </location>
</feature>
<dbReference type="OrthoDB" id="9808276at2"/>
<dbReference type="RefSeq" id="WP_073053982.1">
    <property type="nucleotide sequence ID" value="NZ_FQUP01000002.1"/>
</dbReference>
<evidence type="ECO:0000313" key="4">
    <source>
        <dbReference type="Proteomes" id="UP000184485"/>
    </source>
</evidence>
<dbReference type="PANTHER" id="PTHR43574">
    <property type="entry name" value="EPIMERASE-RELATED"/>
    <property type="match status" value="1"/>
</dbReference>
<accession>A0A1M5ED13</accession>
<gene>
    <name evidence="3" type="ORF">SAMN02745157_2963</name>
</gene>
<dbReference type="EMBL" id="FQUP01000002">
    <property type="protein sequence ID" value="SHF77085.1"/>
    <property type="molecule type" value="Genomic_DNA"/>
</dbReference>
<protein>
    <submittedName>
        <fullName evidence="3">Nucleoside-diphosphate-sugar epimerase</fullName>
    </submittedName>
</protein>
<evidence type="ECO:0000313" key="3">
    <source>
        <dbReference type="EMBL" id="SHF77085.1"/>
    </source>
</evidence>
<dbReference type="SUPFAM" id="SSF51735">
    <property type="entry name" value="NAD(P)-binding Rossmann-fold domains"/>
    <property type="match status" value="1"/>
</dbReference>
<keyword evidence="1" id="KW-0520">NAD</keyword>
<dbReference type="Proteomes" id="UP000184485">
    <property type="component" value="Unassembled WGS sequence"/>
</dbReference>
<dbReference type="InterPro" id="IPR036291">
    <property type="entry name" value="NAD(P)-bd_dom_sf"/>
</dbReference>
<keyword evidence="4" id="KW-1185">Reference proteome</keyword>
<dbReference type="InterPro" id="IPR001509">
    <property type="entry name" value="Epimerase_deHydtase"/>
</dbReference>
<reference evidence="3 4" key="1">
    <citation type="submission" date="2016-11" db="EMBL/GenBank/DDBJ databases">
        <authorList>
            <person name="Jaros S."/>
            <person name="Januszkiewicz K."/>
            <person name="Wedrychowicz H."/>
        </authorList>
    </citation>
    <scope>NUCLEOTIDE SEQUENCE [LARGE SCALE GENOMIC DNA]</scope>
    <source>
        <strain evidence="3 4">DSM 19436</strain>
    </source>
</reference>
<organism evidence="3 4">
    <name type="scientific">Kaistia soli DSM 19436</name>
    <dbReference type="NCBI Taxonomy" id="1122133"/>
    <lineage>
        <taxon>Bacteria</taxon>
        <taxon>Pseudomonadati</taxon>
        <taxon>Pseudomonadota</taxon>
        <taxon>Alphaproteobacteria</taxon>
        <taxon>Hyphomicrobiales</taxon>
        <taxon>Kaistiaceae</taxon>
        <taxon>Kaistia</taxon>
    </lineage>
</organism>
<dbReference type="Pfam" id="PF01370">
    <property type="entry name" value="Epimerase"/>
    <property type="match status" value="1"/>
</dbReference>
<dbReference type="STRING" id="1122133.SAMN02745157_2963"/>
<name>A0A1M5ED13_9HYPH</name>
<dbReference type="CDD" id="cd05266">
    <property type="entry name" value="SDR_a4"/>
    <property type="match status" value="1"/>
</dbReference>
<evidence type="ECO:0000259" key="2">
    <source>
        <dbReference type="Pfam" id="PF01370"/>
    </source>
</evidence>